<keyword evidence="4" id="KW-1185">Reference proteome</keyword>
<evidence type="ECO:0000256" key="1">
    <source>
        <dbReference type="SAM" id="Phobius"/>
    </source>
</evidence>
<evidence type="ECO:0000256" key="2">
    <source>
        <dbReference type="SAM" id="SignalP"/>
    </source>
</evidence>
<dbReference type="RefSeq" id="WP_200246881.1">
    <property type="nucleotide sequence ID" value="NZ_JAENHK010000010.1"/>
</dbReference>
<evidence type="ECO:0008006" key="5">
    <source>
        <dbReference type="Google" id="ProtNLM"/>
    </source>
</evidence>
<gene>
    <name evidence="3" type="ORF">JHL15_14575</name>
</gene>
<accession>A0ABS1FXL5</accession>
<evidence type="ECO:0000313" key="3">
    <source>
        <dbReference type="EMBL" id="MBK1896988.1"/>
    </source>
</evidence>
<proteinExistence type="predicted"/>
<feature type="signal peptide" evidence="2">
    <location>
        <begin position="1"/>
        <end position="23"/>
    </location>
</feature>
<keyword evidence="1" id="KW-0472">Membrane</keyword>
<organism evidence="3 4">
    <name type="scientific">Chryseobacterium paridis</name>
    <dbReference type="NCBI Taxonomy" id="2800328"/>
    <lineage>
        <taxon>Bacteria</taxon>
        <taxon>Pseudomonadati</taxon>
        <taxon>Bacteroidota</taxon>
        <taxon>Flavobacteriia</taxon>
        <taxon>Flavobacteriales</taxon>
        <taxon>Weeksellaceae</taxon>
        <taxon>Chryseobacterium group</taxon>
        <taxon>Chryseobacterium</taxon>
    </lineage>
</organism>
<keyword evidence="1" id="KW-0812">Transmembrane</keyword>
<feature type="transmembrane region" description="Helical" evidence="1">
    <location>
        <begin position="216"/>
        <end position="235"/>
    </location>
</feature>
<feature type="transmembrane region" description="Helical" evidence="1">
    <location>
        <begin position="190"/>
        <end position="209"/>
    </location>
</feature>
<comment type="caution">
    <text evidence="3">The sequence shown here is derived from an EMBL/GenBank/DDBJ whole genome shotgun (WGS) entry which is preliminary data.</text>
</comment>
<reference evidence="4" key="1">
    <citation type="submission" date="2021-01" db="EMBL/GenBank/DDBJ databases">
        <title>Genome public.</title>
        <authorList>
            <person name="Liu C."/>
            <person name="Sun Q."/>
        </authorList>
    </citation>
    <scope>NUCLEOTIDE SEQUENCE [LARGE SCALE GENOMIC DNA]</scope>
    <source>
        <strain evidence="4">YIM B02567</strain>
    </source>
</reference>
<dbReference type="Proteomes" id="UP000628669">
    <property type="component" value="Unassembled WGS sequence"/>
</dbReference>
<name>A0ABS1FXL5_9FLAO</name>
<sequence>MKTKTFLVLVGLATTQSMFNSCAEDNNNLQNESYQSTASLSKTTPSFTNGNYFADPQAVNAGFEFIRSKFAQNPGYVLNQQDLNAFYDKAQIVPNERLPLDQVNSIINKTISLMQVPFAQAIQQLNISNAAKSLAITINDGSIIHLEANAAYNNLPANEKSMIKNINDYKYNTEQGNYMITGIPTSKQPLWITGGMIGMVGGGLIGFAVAGPVGALVGAGIGVVGGIVTGAILGAK</sequence>
<keyword evidence="1" id="KW-1133">Transmembrane helix</keyword>
<protein>
    <recommendedName>
        <fullName evidence="5">Glycine zipper family protein</fullName>
    </recommendedName>
</protein>
<keyword evidence="2" id="KW-0732">Signal</keyword>
<dbReference type="EMBL" id="JAENHK010000010">
    <property type="protein sequence ID" value="MBK1896988.1"/>
    <property type="molecule type" value="Genomic_DNA"/>
</dbReference>
<feature type="chain" id="PRO_5046620407" description="Glycine zipper family protein" evidence="2">
    <location>
        <begin position="24"/>
        <end position="236"/>
    </location>
</feature>
<evidence type="ECO:0000313" key="4">
    <source>
        <dbReference type="Proteomes" id="UP000628669"/>
    </source>
</evidence>